<reference evidence="1" key="1">
    <citation type="submission" date="2020-02" db="EMBL/GenBank/DDBJ databases">
        <authorList>
            <person name="Meier V. D."/>
        </authorList>
    </citation>
    <scope>NUCLEOTIDE SEQUENCE</scope>
    <source>
        <strain evidence="1">AVDCRST_MAG50</strain>
    </source>
</reference>
<accession>A0A6J4I4Y4</accession>
<evidence type="ECO:0000313" key="1">
    <source>
        <dbReference type="EMBL" id="CAA9242605.1"/>
    </source>
</evidence>
<gene>
    <name evidence="1" type="ORF">AVDCRST_MAG50-1858</name>
</gene>
<name>A0A6J4I4Y4_9ACTN</name>
<sequence>MMIRSGGDARSADAGGRHVLGLVQHVRVLAAAWREALMAVAEGVSAPEARAAIELLSLDEGALSHAAQ</sequence>
<proteinExistence type="predicted"/>
<protein>
    <recommendedName>
        <fullName evidence="2">MarR family transcriptional regulator</fullName>
    </recommendedName>
</protein>
<evidence type="ECO:0008006" key="2">
    <source>
        <dbReference type="Google" id="ProtNLM"/>
    </source>
</evidence>
<dbReference type="EMBL" id="CADCTF010000094">
    <property type="protein sequence ID" value="CAA9242605.1"/>
    <property type="molecule type" value="Genomic_DNA"/>
</dbReference>
<organism evidence="1">
    <name type="scientific">uncultured Acidimicrobiales bacterium</name>
    <dbReference type="NCBI Taxonomy" id="310071"/>
    <lineage>
        <taxon>Bacteria</taxon>
        <taxon>Bacillati</taxon>
        <taxon>Actinomycetota</taxon>
        <taxon>Acidimicrobiia</taxon>
        <taxon>Acidimicrobiales</taxon>
        <taxon>environmental samples</taxon>
    </lineage>
</organism>
<dbReference type="AlphaFoldDB" id="A0A6J4I4Y4"/>